<organism evidence="3 4">
    <name type="scientific">Neocucurbitaria cava</name>
    <dbReference type="NCBI Taxonomy" id="798079"/>
    <lineage>
        <taxon>Eukaryota</taxon>
        <taxon>Fungi</taxon>
        <taxon>Dikarya</taxon>
        <taxon>Ascomycota</taxon>
        <taxon>Pezizomycotina</taxon>
        <taxon>Dothideomycetes</taxon>
        <taxon>Pleosporomycetidae</taxon>
        <taxon>Pleosporales</taxon>
        <taxon>Pleosporineae</taxon>
        <taxon>Cucurbitariaceae</taxon>
        <taxon>Neocucurbitaria</taxon>
    </lineage>
</organism>
<dbReference type="Proteomes" id="UP001140560">
    <property type="component" value="Unassembled WGS sequence"/>
</dbReference>
<accession>A0A9W8Y820</accession>
<feature type="compositionally biased region" description="Low complexity" evidence="1">
    <location>
        <begin position="12"/>
        <end position="27"/>
    </location>
</feature>
<dbReference type="OrthoDB" id="3799818at2759"/>
<protein>
    <recommendedName>
        <fullName evidence="2">Probable double zinc ribbon domain-containing protein</fullName>
    </recommendedName>
</protein>
<comment type="caution">
    <text evidence="3">The sequence shown here is derived from an EMBL/GenBank/DDBJ whole genome shotgun (WGS) entry which is preliminary data.</text>
</comment>
<reference evidence="3" key="1">
    <citation type="submission" date="2022-10" db="EMBL/GenBank/DDBJ databases">
        <title>Tapping the CABI collections for fungal endophytes: first genome assemblies for Collariella, Neodidymelliopsis, Ascochyta clinopodiicola, Didymella pomorum, Didymosphaeria variabile, Neocosmospora piperis and Neocucurbitaria cava.</title>
        <authorList>
            <person name="Hill R."/>
        </authorList>
    </citation>
    <scope>NUCLEOTIDE SEQUENCE</scope>
    <source>
        <strain evidence="3">IMI 356814</strain>
    </source>
</reference>
<sequence length="383" mass="41909">MRFFKRNKVPKASPSSSQAHNASSSQATPSSGATGLPRDFTLPRLASRSVMNLSNVLGDDLQAGDDSDRYESSNFIMSTRPSTAKEGRHSMEVPVMMETGREGHSTLFDIAENPKEDAKSSKSEKTITQSDIPSLPIGKWRCCKCQKGHDIFNFPTDEHPAGVLNCYCTHRSCAQCTLDGLIKKFEPIQPKDEPEVVQLPDDGSKQVRFGVFCDGCGLSWRAEVVDAEYEKKTTLQRISALPKRLQHPLGKLKHVRSVSDLSGAMSEHTLSSSRSTLNLRSLSAEMEKGHGKQAEFAFVNFRGIKCTCGLVTDATSLCFQVVDPLTEVRQEEVEQEAVGPGGDMFSSTPEDLARGHGSPVLSLRGGRHANPLRSNPVMPDDLN</sequence>
<gene>
    <name evidence="3" type="ORF">N0V83_005172</name>
</gene>
<evidence type="ECO:0000259" key="2">
    <source>
        <dbReference type="Pfam" id="PF26652"/>
    </source>
</evidence>
<name>A0A9W8Y820_9PLEO</name>
<dbReference type="InterPro" id="IPR058253">
    <property type="entry name" value="Zn_ribbon_double"/>
</dbReference>
<evidence type="ECO:0000313" key="4">
    <source>
        <dbReference type="Proteomes" id="UP001140560"/>
    </source>
</evidence>
<dbReference type="Pfam" id="PF26652">
    <property type="entry name" value="Zn_ribbon_double"/>
    <property type="match status" value="1"/>
</dbReference>
<dbReference type="AlphaFoldDB" id="A0A9W8Y820"/>
<dbReference type="EMBL" id="JAPEUY010000008">
    <property type="protein sequence ID" value="KAJ4370651.1"/>
    <property type="molecule type" value="Genomic_DNA"/>
</dbReference>
<keyword evidence="4" id="KW-1185">Reference proteome</keyword>
<feature type="region of interest" description="Disordered" evidence="1">
    <location>
        <begin position="58"/>
        <end position="88"/>
    </location>
</feature>
<evidence type="ECO:0000256" key="1">
    <source>
        <dbReference type="SAM" id="MobiDB-lite"/>
    </source>
</evidence>
<evidence type="ECO:0000313" key="3">
    <source>
        <dbReference type="EMBL" id="KAJ4370651.1"/>
    </source>
</evidence>
<feature type="compositionally biased region" description="Polar residues" evidence="1">
    <location>
        <begin position="72"/>
        <end position="82"/>
    </location>
</feature>
<feature type="region of interest" description="Disordered" evidence="1">
    <location>
        <begin position="1"/>
        <end position="40"/>
    </location>
</feature>
<proteinExistence type="predicted"/>
<feature type="domain" description="Probable double zinc ribbon" evidence="2">
    <location>
        <begin position="138"/>
        <end position="228"/>
    </location>
</feature>
<feature type="region of interest" description="Disordered" evidence="1">
    <location>
        <begin position="331"/>
        <end position="383"/>
    </location>
</feature>